<dbReference type="EMBL" id="JAACJL010000059">
    <property type="protein sequence ID" value="KAF4609971.1"/>
    <property type="molecule type" value="Genomic_DNA"/>
</dbReference>
<dbReference type="AlphaFoldDB" id="A0A8H4VHF7"/>
<evidence type="ECO:0000256" key="1">
    <source>
        <dbReference type="SAM" id="Phobius"/>
    </source>
</evidence>
<protein>
    <submittedName>
        <fullName evidence="2">Uncharacterized protein</fullName>
    </submittedName>
</protein>
<comment type="caution">
    <text evidence="2">The sequence shown here is derived from an EMBL/GenBank/DDBJ whole genome shotgun (WGS) entry which is preliminary data.</text>
</comment>
<feature type="transmembrane region" description="Helical" evidence="1">
    <location>
        <begin position="71"/>
        <end position="98"/>
    </location>
</feature>
<organism evidence="2 3">
    <name type="scientific">Agrocybe pediades</name>
    <dbReference type="NCBI Taxonomy" id="84607"/>
    <lineage>
        <taxon>Eukaryota</taxon>
        <taxon>Fungi</taxon>
        <taxon>Dikarya</taxon>
        <taxon>Basidiomycota</taxon>
        <taxon>Agaricomycotina</taxon>
        <taxon>Agaricomycetes</taxon>
        <taxon>Agaricomycetidae</taxon>
        <taxon>Agaricales</taxon>
        <taxon>Agaricineae</taxon>
        <taxon>Strophariaceae</taxon>
        <taxon>Agrocybe</taxon>
    </lineage>
</organism>
<name>A0A8H4VHF7_9AGAR</name>
<keyword evidence="1" id="KW-1133">Transmembrane helix</keyword>
<feature type="transmembrane region" description="Helical" evidence="1">
    <location>
        <begin position="180"/>
        <end position="199"/>
    </location>
</feature>
<keyword evidence="1" id="KW-0812">Transmembrane</keyword>
<feature type="transmembrane region" description="Helical" evidence="1">
    <location>
        <begin position="35"/>
        <end position="59"/>
    </location>
</feature>
<evidence type="ECO:0000313" key="3">
    <source>
        <dbReference type="Proteomes" id="UP000521872"/>
    </source>
</evidence>
<sequence>MLGNIAKRVSRVTVVPFQRPLIPFLKEPWSSKSKYPAILLETFLYGVYVVLFCCCSFILWRRRKLPGQWLLMLSTSLMFLLASADMIITAYFFFHFVLSTPTVNVGHSHSNTHEPWNRILEVKFGVYVIANAIASSLLINRCYEVWQNGRIILAPIALALIGSVISFISITKSQLGDKLLAASFIISAAANLSVTLLIATKMWWTSKKIRQIFTMQFSDMCDYVVCLILDSNAIYSLSIVLYLGFHTLVIDASLTQIAAVTLAAMILRKSSADSLANTSTYSSSTSIPQISPAMQRTRSVTRRRNRFRMAFSSNPFKRGSEGIEAK</sequence>
<accession>A0A8H4VHF7</accession>
<feature type="transmembrane region" description="Helical" evidence="1">
    <location>
        <begin position="118"/>
        <end position="139"/>
    </location>
</feature>
<evidence type="ECO:0000313" key="2">
    <source>
        <dbReference type="EMBL" id="KAF4609971.1"/>
    </source>
</evidence>
<keyword evidence="3" id="KW-1185">Reference proteome</keyword>
<keyword evidence="1" id="KW-0472">Membrane</keyword>
<gene>
    <name evidence="2" type="ORF">D9613_010562</name>
</gene>
<proteinExistence type="predicted"/>
<feature type="transmembrane region" description="Helical" evidence="1">
    <location>
        <begin position="220"/>
        <end position="242"/>
    </location>
</feature>
<dbReference type="Proteomes" id="UP000521872">
    <property type="component" value="Unassembled WGS sequence"/>
</dbReference>
<reference evidence="2 3" key="1">
    <citation type="submission" date="2019-12" db="EMBL/GenBank/DDBJ databases">
        <authorList>
            <person name="Floudas D."/>
            <person name="Bentzer J."/>
            <person name="Ahren D."/>
            <person name="Johansson T."/>
            <person name="Persson P."/>
            <person name="Tunlid A."/>
        </authorList>
    </citation>
    <scope>NUCLEOTIDE SEQUENCE [LARGE SCALE GENOMIC DNA]</scope>
    <source>
        <strain evidence="2 3">CBS 102.39</strain>
    </source>
</reference>
<feature type="transmembrane region" description="Helical" evidence="1">
    <location>
        <begin position="151"/>
        <end position="168"/>
    </location>
</feature>